<organism evidence="2 3">
    <name type="scientific">Bradyrhizobium japonicum</name>
    <dbReference type="NCBI Taxonomy" id="375"/>
    <lineage>
        <taxon>Bacteria</taxon>
        <taxon>Pseudomonadati</taxon>
        <taxon>Pseudomonadota</taxon>
        <taxon>Alphaproteobacteria</taxon>
        <taxon>Hyphomicrobiales</taxon>
        <taxon>Nitrobacteraceae</taxon>
        <taxon>Bradyrhizobium</taxon>
    </lineage>
</organism>
<evidence type="ECO:0000256" key="1">
    <source>
        <dbReference type="SAM" id="MobiDB-lite"/>
    </source>
</evidence>
<evidence type="ECO:0000313" key="2">
    <source>
        <dbReference type="EMBL" id="MET4722847.1"/>
    </source>
</evidence>
<gene>
    <name evidence="2" type="ORF">ABIF63_006953</name>
</gene>
<keyword evidence="3" id="KW-1185">Reference proteome</keyword>
<protein>
    <submittedName>
        <fullName evidence="2">Uncharacterized protein</fullName>
    </submittedName>
</protein>
<evidence type="ECO:0000313" key="3">
    <source>
        <dbReference type="Proteomes" id="UP001549291"/>
    </source>
</evidence>
<proteinExistence type="predicted"/>
<dbReference type="EMBL" id="JBEPTQ010000002">
    <property type="protein sequence ID" value="MET4722847.1"/>
    <property type="molecule type" value="Genomic_DNA"/>
</dbReference>
<sequence length="85" mass="9313">MLNQNMISEATRLTRAGQLVEATALLQRMLRGESPDPSHALVPPDRLEPPTIDVKANVVEEKESRRTARVSPAPLQRKSIASSIA</sequence>
<reference evidence="2 3" key="1">
    <citation type="submission" date="2024-06" db="EMBL/GenBank/DDBJ databases">
        <title>Genomic Encyclopedia of Type Strains, Phase V (KMG-V): Genome sequencing to study the core and pangenomes of soil and plant-associated prokaryotes.</title>
        <authorList>
            <person name="Whitman W."/>
        </authorList>
    </citation>
    <scope>NUCLEOTIDE SEQUENCE [LARGE SCALE GENOMIC DNA]</scope>
    <source>
        <strain evidence="2 3">USDA 160</strain>
    </source>
</reference>
<accession>A0ABV2S2Q2</accession>
<comment type="caution">
    <text evidence="2">The sequence shown here is derived from an EMBL/GenBank/DDBJ whole genome shotgun (WGS) entry which is preliminary data.</text>
</comment>
<name>A0ABV2S2Q2_BRAJP</name>
<dbReference type="Proteomes" id="UP001549291">
    <property type="component" value="Unassembled WGS sequence"/>
</dbReference>
<feature type="region of interest" description="Disordered" evidence="1">
    <location>
        <begin position="60"/>
        <end position="85"/>
    </location>
</feature>